<sequence length="95" mass="9789">MAPLLGTTCKRMADGWGDGVGSGCSGERGGWGVGAEAVARVVRELMDSSRSMRVRELVAKLKERAAAALAEGGTSITNLAGLVNAWAEVPPPPPR</sequence>
<dbReference type="SUPFAM" id="SSF53756">
    <property type="entry name" value="UDP-Glycosyltransferase/glycogen phosphorylase"/>
    <property type="match status" value="1"/>
</dbReference>
<name>W1PBC7_AMBTC</name>
<accession>W1PBC7</accession>
<dbReference type="AlphaFoldDB" id="W1PBC7"/>
<proteinExistence type="predicted"/>
<dbReference type="Gene3D" id="3.40.50.2000">
    <property type="entry name" value="Glycogen Phosphorylase B"/>
    <property type="match status" value="2"/>
</dbReference>
<dbReference type="EMBL" id="KI394012">
    <property type="protein sequence ID" value="ERN05014.1"/>
    <property type="molecule type" value="Genomic_DNA"/>
</dbReference>
<evidence type="ECO:0000313" key="1">
    <source>
        <dbReference type="EMBL" id="ERN05014.1"/>
    </source>
</evidence>
<evidence type="ECO:0000313" key="2">
    <source>
        <dbReference type="Proteomes" id="UP000017836"/>
    </source>
</evidence>
<gene>
    <name evidence="1" type="ORF">AMTR_s00053p00029030</name>
</gene>
<keyword evidence="2" id="KW-1185">Reference proteome</keyword>
<reference evidence="2" key="1">
    <citation type="journal article" date="2013" name="Science">
        <title>The Amborella genome and the evolution of flowering plants.</title>
        <authorList>
            <consortium name="Amborella Genome Project"/>
        </authorList>
    </citation>
    <scope>NUCLEOTIDE SEQUENCE [LARGE SCALE GENOMIC DNA]</scope>
</reference>
<dbReference type="Proteomes" id="UP000017836">
    <property type="component" value="Unassembled WGS sequence"/>
</dbReference>
<dbReference type="Gramene" id="ERN05014">
    <property type="protein sequence ID" value="ERN05014"/>
    <property type="gene ID" value="AMTR_s00053p00029030"/>
</dbReference>
<organism evidence="1 2">
    <name type="scientific">Amborella trichopoda</name>
    <dbReference type="NCBI Taxonomy" id="13333"/>
    <lineage>
        <taxon>Eukaryota</taxon>
        <taxon>Viridiplantae</taxon>
        <taxon>Streptophyta</taxon>
        <taxon>Embryophyta</taxon>
        <taxon>Tracheophyta</taxon>
        <taxon>Spermatophyta</taxon>
        <taxon>Magnoliopsida</taxon>
        <taxon>Amborellales</taxon>
        <taxon>Amborellaceae</taxon>
        <taxon>Amborella</taxon>
    </lineage>
</organism>
<protein>
    <submittedName>
        <fullName evidence="1">Uncharacterized protein</fullName>
    </submittedName>
</protein>
<dbReference type="HOGENOM" id="CLU_2375628_0_0_1"/>